<sequence length="185" mass="20544">MSLCKYFMYLPPLYTRCTTAQLHNYRTRAIHDQSALPRLPPTRSSIHGIDSIPSTIHTSLKSAMPWAPKADPSALPIRPSALYLRTPLLPLHHSQLLSAHFQPTAASIRPPRYMSLSTRQWSPLSYLPTISLLSLRPACLGWRRIHPALSVCCASSARRVIGCQDWTSWDECGESAREGEVGAGA</sequence>
<dbReference type="AlphaFoldDB" id="A0A2T3B3U8"/>
<proteinExistence type="predicted"/>
<name>A0A2T3B3U8_AMORE</name>
<keyword evidence="2" id="KW-1185">Reference proteome</keyword>
<evidence type="ECO:0000313" key="1">
    <source>
        <dbReference type="EMBL" id="PSS20310.1"/>
    </source>
</evidence>
<reference evidence="1 2" key="1">
    <citation type="journal article" date="2018" name="New Phytol.">
        <title>Comparative genomics and transcriptomics depict ericoid mycorrhizal fungi as versatile saprotrophs and plant mutualists.</title>
        <authorList>
            <person name="Martino E."/>
            <person name="Morin E."/>
            <person name="Grelet G.A."/>
            <person name="Kuo A."/>
            <person name="Kohler A."/>
            <person name="Daghino S."/>
            <person name="Barry K.W."/>
            <person name="Cichocki N."/>
            <person name="Clum A."/>
            <person name="Dockter R.B."/>
            <person name="Hainaut M."/>
            <person name="Kuo R.C."/>
            <person name="LaButti K."/>
            <person name="Lindahl B.D."/>
            <person name="Lindquist E.A."/>
            <person name="Lipzen A."/>
            <person name="Khouja H.R."/>
            <person name="Magnuson J."/>
            <person name="Murat C."/>
            <person name="Ohm R.A."/>
            <person name="Singer S.W."/>
            <person name="Spatafora J.W."/>
            <person name="Wang M."/>
            <person name="Veneault-Fourrey C."/>
            <person name="Henrissat B."/>
            <person name="Grigoriev I.V."/>
            <person name="Martin F.M."/>
            <person name="Perotto S."/>
        </authorList>
    </citation>
    <scope>NUCLEOTIDE SEQUENCE [LARGE SCALE GENOMIC DNA]</scope>
    <source>
        <strain evidence="1 2">ATCC 22711</strain>
    </source>
</reference>
<accession>A0A2T3B3U8</accession>
<dbReference type="RefSeq" id="XP_024721580.1">
    <property type="nucleotide sequence ID" value="XM_024864857.1"/>
</dbReference>
<protein>
    <submittedName>
        <fullName evidence="1">Uncharacterized protein</fullName>
    </submittedName>
</protein>
<dbReference type="InParanoid" id="A0A2T3B3U8"/>
<gene>
    <name evidence="1" type="ORF">M430DRAFT_232171</name>
</gene>
<dbReference type="EMBL" id="KZ679010">
    <property type="protein sequence ID" value="PSS20310.1"/>
    <property type="molecule type" value="Genomic_DNA"/>
</dbReference>
<evidence type="ECO:0000313" key="2">
    <source>
        <dbReference type="Proteomes" id="UP000241818"/>
    </source>
</evidence>
<dbReference type="GeneID" id="36572938"/>
<organism evidence="1 2">
    <name type="scientific">Amorphotheca resinae ATCC 22711</name>
    <dbReference type="NCBI Taxonomy" id="857342"/>
    <lineage>
        <taxon>Eukaryota</taxon>
        <taxon>Fungi</taxon>
        <taxon>Dikarya</taxon>
        <taxon>Ascomycota</taxon>
        <taxon>Pezizomycotina</taxon>
        <taxon>Leotiomycetes</taxon>
        <taxon>Helotiales</taxon>
        <taxon>Amorphothecaceae</taxon>
        <taxon>Amorphotheca</taxon>
    </lineage>
</organism>
<dbReference type="Proteomes" id="UP000241818">
    <property type="component" value="Unassembled WGS sequence"/>
</dbReference>